<evidence type="ECO:0000259" key="6">
    <source>
        <dbReference type="PROSITE" id="PS50850"/>
    </source>
</evidence>
<feature type="transmembrane region" description="Helical" evidence="5">
    <location>
        <begin position="229"/>
        <end position="250"/>
    </location>
</feature>
<dbReference type="PANTHER" id="PTHR23501">
    <property type="entry name" value="MAJOR FACILITATOR SUPERFAMILY"/>
    <property type="match status" value="1"/>
</dbReference>
<feature type="transmembrane region" description="Helical" evidence="5">
    <location>
        <begin position="318"/>
        <end position="344"/>
    </location>
</feature>
<evidence type="ECO:0000256" key="1">
    <source>
        <dbReference type="ARBA" id="ARBA00004141"/>
    </source>
</evidence>
<dbReference type="PANTHER" id="PTHR23501:SF55">
    <property type="entry name" value="SIDEROPHORE IRON TRANSPORTER, PUTATIVE (AFU_ORTHOLOGUE AFUA_3G03440)-RELATED"/>
    <property type="match status" value="1"/>
</dbReference>
<dbReference type="eggNOG" id="KOG0254">
    <property type="taxonomic scope" value="Eukaryota"/>
</dbReference>
<keyword evidence="8" id="KW-1185">Reference proteome</keyword>
<name>A1CGM9_ASPCL</name>
<organism evidence="7 8">
    <name type="scientific">Aspergillus clavatus (strain ATCC 1007 / CBS 513.65 / DSM 816 / NCTC 3887 / NRRL 1 / QM 1276 / 107)</name>
    <dbReference type="NCBI Taxonomy" id="344612"/>
    <lineage>
        <taxon>Eukaryota</taxon>
        <taxon>Fungi</taxon>
        <taxon>Dikarya</taxon>
        <taxon>Ascomycota</taxon>
        <taxon>Pezizomycotina</taxon>
        <taxon>Eurotiomycetes</taxon>
        <taxon>Eurotiomycetidae</taxon>
        <taxon>Eurotiales</taxon>
        <taxon>Aspergillaceae</taxon>
        <taxon>Aspergillus</taxon>
        <taxon>Aspergillus subgen. Fumigati</taxon>
    </lineage>
</organism>
<dbReference type="RefSeq" id="XP_001272535.1">
    <property type="nucleotide sequence ID" value="XM_001272534.1"/>
</dbReference>
<dbReference type="GO" id="GO:0005886">
    <property type="term" value="C:plasma membrane"/>
    <property type="evidence" value="ECO:0007669"/>
    <property type="project" value="TreeGrafter"/>
</dbReference>
<feature type="transmembrane region" description="Helical" evidence="5">
    <location>
        <begin position="195"/>
        <end position="217"/>
    </location>
</feature>
<sequence length="374" mass="41303">MTAACTMPIAKILNLWDRTLGLSLMVLIAMIGLVMMAACTNIGTYCAAQVFYYVGFTGLIFSIDVLATDTSSLRNRGMAFAFTASPYMITAFAGAPLSEQFHETNWRWAYGCVVILLPVVASPLIVTRELAKQKALKEHKFEYKQGNRTWTESLKLYFIEFDVIGILFLIAGFSLFLLSFVLARSTPDQWRSAKTISMIVVGGVVIIGFVAYFTSYLQVVFDVSITKAGYINSIFDFISPLWLIRAGFLIRTTGHFKWLLLCAVPLYMLAVGLMIHFRSPGNNIGYIIMCEVFMALGDGTIILVMQVAVMAASKHDGYAAMLALLSLFGNLSGAVGNSISGAIWTNSLPAKLRELLPEEALPDWETTTARWRCS</sequence>
<dbReference type="EMBL" id="DS027053">
    <property type="protein sequence ID" value="EAW11109.1"/>
    <property type="molecule type" value="Genomic_DNA"/>
</dbReference>
<protein>
    <submittedName>
        <fullName evidence="7">Siderophore iron transporter</fullName>
    </submittedName>
</protein>
<dbReference type="OMA" id="CTMPIAK"/>
<evidence type="ECO:0000313" key="8">
    <source>
        <dbReference type="Proteomes" id="UP000006701"/>
    </source>
</evidence>
<dbReference type="SUPFAM" id="SSF103473">
    <property type="entry name" value="MFS general substrate transporter"/>
    <property type="match status" value="1"/>
</dbReference>
<feature type="transmembrane region" description="Helical" evidence="5">
    <location>
        <begin position="284"/>
        <end position="312"/>
    </location>
</feature>
<dbReference type="Gene3D" id="1.20.1250.20">
    <property type="entry name" value="MFS general substrate transporter like domains"/>
    <property type="match status" value="2"/>
</dbReference>
<evidence type="ECO:0000256" key="5">
    <source>
        <dbReference type="SAM" id="Phobius"/>
    </source>
</evidence>
<keyword evidence="2 5" id="KW-0812">Transmembrane</keyword>
<comment type="subcellular location">
    <subcellularLocation>
        <location evidence="1">Membrane</location>
        <topology evidence="1">Multi-pass membrane protein</topology>
    </subcellularLocation>
</comment>
<reference evidence="7 8" key="1">
    <citation type="journal article" date="2008" name="PLoS Genet.">
        <title>Genomic islands in the pathogenic filamentous fungus Aspergillus fumigatus.</title>
        <authorList>
            <person name="Fedorova N.D."/>
            <person name="Khaldi N."/>
            <person name="Joardar V.S."/>
            <person name="Maiti R."/>
            <person name="Amedeo P."/>
            <person name="Anderson M.J."/>
            <person name="Crabtree J."/>
            <person name="Silva J.C."/>
            <person name="Badger J.H."/>
            <person name="Albarraq A."/>
            <person name="Angiuoli S."/>
            <person name="Bussey H."/>
            <person name="Bowyer P."/>
            <person name="Cotty P.J."/>
            <person name="Dyer P.S."/>
            <person name="Egan A."/>
            <person name="Galens K."/>
            <person name="Fraser-Liggett C.M."/>
            <person name="Haas B.J."/>
            <person name="Inman J.M."/>
            <person name="Kent R."/>
            <person name="Lemieux S."/>
            <person name="Malavazi I."/>
            <person name="Orvis J."/>
            <person name="Roemer T."/>
            <person name="Ronning C.M."/>
            <person name="Sundaram J.P."/>
            <person name="Sutton G."/>
            <person name="Turner G."/>
            <person name="Venter J.C."/>
            <person name="White O.R."/>
            <person name="Whitty B.R."/>
            <person name="Youngman P."/>
            <person name="Wolfe K.H."/>
            <person name="Goldman G.H."/>
            <person name="Wortman J.R."/>
            <person name="Jiang B."/>
            <person name="Denning D.W."/>
            <person name="Nierman W.C."/>
        </authorList>
    </citation>
    <scope>NUCLEOTIDE SEQUENCE [LARGE SCALE GENOMIC DNA]</scope>
    <source>
        <strain evidence="8">ATCC 1007 / CBS 513.65 / DSM 816 / NCTC 3887 / NRRL 1</strain>
    </source>
</reference>
<dbReference type="OrthoDB" id="4078873at2759"/>
<evidence type="ECO:0000256" key="2">
    <source>
        <dbReference type="ARBA" id="ARBA00022692"/>
    </source>
</evidence>
<proteinExistence type="predicted"/>
<dbReference type="VEuPathDB" id="FungiDB:ACLA_067470"/>
<dbReference type="Proteomes" id="UP000006701">
    <property type="component" value="Unassembled WGS sequence"/>
</dbReference>
<feature type="transmembrane region" description="Helical" evidence="5">
    <location>
        <begin position="79"/>
        <end position="96"/>
    </location>
</feature>
<dbReference type="Pfam" id="PF07690">
    <property type="entry name" value="MFS_1"/>
    <property type="match status" value="1"/>
</dbReference>
<feature type="transmembrane region" description="Helical" evidence="5">
    <location>
        <begin position="50"/>
        <end position="67"/>
    </location>
</feature>
<feature type="transmembrane region" description="Helical" evidence="5">
    <location>
        <begin position="163"/>
        <end position="183"/>
    </location>
</feature>
<evidence type="ECO:0000256" key="3">
    <source>
        <dbReference type="ARBA" id="ARBA00022989"/>
    </source>
</evidence>
<dbReference type="PROSITE" id="PS50850">
    <property type="entry name" value="MFS"/>
    <property type="match status" value="1"/>
</dbReference>
<dbReference type="InterPro" id="IPR011701">
    <property type="entry name" value="MFS"/>
</dbReference>
<feature type="domain" description="Major facilitator superfamily (MFS) profile" evidence="6">
    <location>
        <begin position="1"/>
        <end position="374"/>
    </location>
</feature>
<gene>
    <name evidence="7" type="ORF">ACLA_067470</name>
</gene>
<feature type="transmembrane region" description="Helical" evidence="5">
    <location>
        <begin position="20"/>
        <end position="44"/>
    </location>
</feature>
<evidence type="ECO:0000313" key="7">
    <source>
        <dbReference type="EMBL" id="EAW11109.1"/>
    </source>
</evidence>
<evidence type="ECO:0000256" key="4">
    <source>
        <dbReference type="ARBA" id="ARBA00023136"/>
    </source>
</evidence>
<keyword evidence="3 5" id="KW-1133">Transmembrane helix</keyword>
<dbReference type="GeneID" id="4704648"/>
<feature type="transmembrane region" description="Helical" evidence="5">
    <location>
        <begin position="256"/>
        <end position="277"/>
    </location>
</feature>
<dbReference type="InterPro" id="IPR036259">
    <property type="entry name" value="MFS_trans_sf"/>
</dbReference>
<accession>A1CGM9</accession>
<dbReference type="AlphaFoldDB" id="A1CGM9"/>
<dbReference type="KEGG" id="act:ACLA_067470"/>
<dbReference type="GO" id="GO:0022857">
    <property type="term" value="F:transmembrane transporter activity"/>
    <property type="evidence" value="ECO:0007669"/>
    <property type="project" value="InterPro"/>
</dbReference>
<dbReference type="InterPro" id="IPR020846">
    <property type="entry name" value="MFS_dom"/>
</dbReference>
<dbReference type="HOGENOM" id="CLU_012970_1_1_1"/>
<feature type="transmembrane region" description="Helical" evidence="5">
    <location>
        <begin position="108"/>
        <end position="127"/>
    </location>
</feature>
<keyword evidence="4 5" id="KW-0472">Membrane</keyword>